<dbReference type="Pfam" id="PF02752">
    <property type="entry name" value="Arrestin_C"/>
    <property type="match status" value="1"/>
</dbReference>
<dbReference type="PANTHER" id="PTHR11188:SF17">
    <property type="entry name" value="FI21816P1"/>
    <property type="match status" value="1"/>
</dbReference>
<protein>
    <submittedName>
        <fullName evidence="2">Arrestin domain-containing protein 3</fullName>
    </submittedName>
</protein>
<dbReference type="InterPro" id="IPR011021">
    <property type="entry name" value="Arrestin-like_N"/>
</dbReference>
<dbReference type="SUPFAM" id="SSF81296">
    <property type="entry name" value="E set domains"/>
    <property type="match status" value="2"/>
</dbReference>
<comment type="caution">
    <text evidence="2">The sequence shown here is derived from an EMBL/GenBank/DDBJ whole genome shotgun (WGS) entry which is preliminary data.</text>
</comment>
<dbReference type="InParanoid" id="A0A2R5FZU6"/>
<dbReference type="Gene3D" id="2.60.40.640">
    <property type="match status" value="2"/>
</dbReference>
<organism evidence="2 3">
    <name type="scientific">Hondaea fermentalgiana</name>
    <dbReference type="NCBI Taxonomy" id="2315210"/>
    <lineage>
        <taxon>Eukaryota</taxon>
        <taxon>Sar</taxon>
        <taxon>Stramenopiles</taxon>
        <taxon>Bigyra</taxon>
        <taxon>Labyrinthulomycetes</taxon>
        <taxon>Thraustochytrida</taxon>
        <taxon>Thraustochytriidae</taxon>
        <taxon>Hondaea</taxon>
    </lineage>
</organism>
<dbReference type="Proteomes" id="UP000241890">
    <property type="component" value="Unassembled WGS sequence"/>
</dbReference>
<dbReference type="Pfam" id="PF00339">
    <property type="entry name" value="Arrestin_N"/>
    <property type="match status" value="1"/>
</dbReference>
<dbReference type="OrthoDB" id="7785529at2759"/>
<dbReference type="GO" id="GO:0005737">
    <property type="term" value="C:cytoplasm"/>
    <property type="evidence" value="ECO:0007669"/>
    <property type="project" value="TreeGrafter"/>
</dbReference>
<evidence type="ECO:0000313" key="3">
    <source>
        <dbReference type="Proteomes" id="UP000241890"/>
    </source>
</evidence>
<dbReference type="InterPro" id="IPR014752">
    <property type="entry name" value="Arrestin-like_C"/>
</dbReference>
<name>A0A2R5FZU6_9STRA</name>
<dbReference type="SMART" id="SM01017">
    <property type="entry name" value="Arrestin_C"/>
    <property type="match status" value="1"/>
</dbReference>
<gene>
    <name evidence="2" type="ORF">FCC1311_000052</name>
</gene>
<reference evidence="2 3" key="1">
    <citation type="submission" date="2017-12" db="EMBL/GenBank/DDBJ databases">
        <title>Sequencing, de novo assembly and annotation of complete genome of a new Thraustochytrid species, strain FCC1311.</title>
        <authorList>
            <person name="Sedici K."/>
            <person name="Godart F."/>
            <person name="Aiese Cigliano R."/>
            <person name="Sanseverino W."/>
            <person name="Barakat M."/>
            <person name="Ortet P."/>
            <person name="Marechal E."/>
            <person name="Cagnac O."/>
            <person name="Amato A."/>
        </authorList>
    </citation>
    <scope>NUCLEOTIDE SEQUENCE [LARGE SCALE GENOMIC DNA]</scope>
</reference>
<dbReference type="GO" id="GO:0015031">
    <property type="term" value="P:protein transport"/>
    <property type="evidence" value="ECO:0007669"/>
    <property type="project" value="TreeGrafter"/>
</dbReference>
<accession>A0A2R5FZU6</accession>
<dbReference type="EMBL" id="BEYU01000001">
    <property type="protein sequence ID" value="GBG23785.1"/>
    <property type="molecule type" value="Genomic_DNA"/>
</dbReference>
<keyword evidence="3" id="KW-1185">Reference proteome</keyword>
<dbReference type="InterPro" id="IPR050357">
    <property type="entry name" value="Arrestin_domain-protein"/>
</dbReference>
<evidence type="ECO:0000259" key="1">
    <source>
        <dbReference type="SMART" id="SM01017"/>
    </source>
</evidence>
<dbReference type="InterPro" id="IPR014756">
    <property type="entry name" value="Ig_E-set"/>
</dbReference>
<sequence length="359" mass="40472">MGKVGKLQVALDKPFYTPGDDVQGTVYLELKEAVDVDKIYVKVKGKEKVEWREEWEEPIFEEVEGVRQVTGHREESAEYDEKESFFKKKIKLVPSEDFEMGAGKYAFPFSFTLPTKGKKGGALAGSWDVEDGTAFGWRGTRGRTHNMKAKVEYSLKAVVDLDDSKDLEKKVDFCVYPGLPKAVPMPSDAREASVMFCCCINRGSLKMEATLDKNVYSPGDEAEAVLKVENESALEVTAMVEMNRIMRMRADEHQINSSREMQLGRFDVIEPGETKTVHMKFRIPDTHPTTKAQHLECSYVLDIVSELQCAPDIELHFPVHIYQRPIDPSFWVEGLGDVAEYAVAGHGEPENMELKPGYA</sequence>
<feature type="domain" description="Arrestin C-terminal-like" evidence="1">
    <location>
        <begin position="201"/>
        <end position="326"/>
    </location>
</feature>
<dbReference type="InterPro" id="IPR011022">
    <property type="entry name" value="Arrestin_C-like"/>
</dbReference>
<dbReference type="PANTHER" id="PTHR11188">
    <property type="entry name" value="ARRESTIN DOMAIN CONTAINING PROTEIN"/>
    <property type="match status" value="1"/>
</dbReference>
<dbReference type="AlphaFoldDB" id="A0A2R5FZU6"/>
<proteinExistence type="predicted"/>
<evidence type="ECO:0000313" key="2">
    <source>
        <dbReference type="EMBL" id="GBG23785.1"/>
    </source>
</evidence>